<accession>A0A2T4DTA4</accession>
<dbReference type="EMBL" id="PYVU01000027">
    <property type="protein sequence ID" value="PTB97037.1"/>
    <property type="molecule type" value="Genomic_DNA"/>
</dbReference>
<dbReference type="GO" id="GO:0015740">
    <property type="term" value="P:C4-dicarboxylate transport"/>
    <property type="evidence" value="ECO:0007669"/>
    <property type="project" value="TreeGrafter"/>
</dbReference>
<dbReference type="Proteomes" id="UP000240608">
    <property type="component" value="Unassembled WGS sequence"/>
</dbReference>
<evidence type="ECO:0000259" key="10">
    <source>
        <dbReference type="Pfam" id="PF04290"/>
    </source>
</evidence>
<gene>
    <name evidence="11" type="ORF">C9994_04730</name>
</gene>
<dbReference type="GO" id="GO:0005886">
    <property type="term" value="C:plasma membrane"/>
    <property type="evidence" value="ECO:0007669"/>
    <property type="project" value="UniProtKB-SubCell"/>
</dbReference>
<proteinExistence type="inferred from homology"/>
<dbReference type="PANTHER" id="PTHR35011:SF2">
    <property type="entry name" value="2,3-DIKETO-L-GULONATE TRAP TRANSPORTER SMALL PERMEASE PROTEIN YIAM"/>
    <property type="match status" value="1"/>
</dbReference>
<evidence type="ECO:0000313" key="12">
    <source>
        <dbReference type="Proteomes" id="UP000240608"/>
    </source>
</evidence>
<keyword evidence="7 9" id="KW-0472">Membrane</keyword>
<keyword evidence="3" id="KW-1003">Cell membrane</keyword>
<evidence type="ECO:0000256" key="7">
    <source>
        <dbReference type="ARBA" id="ARBA00023136"/>
    </source>
</evidence>
<dbReference type="Pfam" id="PF04290">
    <property type="entry name" value="DctQ"/>
    <property type="match status" value="1"/>
</dbReference>
<feature type="transmembrane region" description="Helical" evidence="9">
    <location>
        <begin position="49"/>
        <end position="69"/>
    </location>
</feature>
<evidence type="ECO:0000256" key="1">
    <source>
        <dbReference type="ARBA" id="ARBA00004429"/>
    </source>
</evidence>
<protein>
    <submittedName>
        <fullName evidence="11">TRAP transporter small permease</fullName>
    </submittedName>
</protein>
<dbReference type="InterPro" id="IPR007387">
    <property type="entry name" value="TRAP_DctQ"/>
</dbReference>
<evidence type="ECO:0000256" key="3">
    <source>
        <dbReference type="ARBA" id="ARBA00022475"/>
    </source>
</evidence>
<dbReference type="AlphaFoldDB" id="A0A2T4DTA4"/>
<keyword evidence="4" id="KW-0997">Cell inner membrane</keyword>
<sequence length="156" mass="17119">MRQKVDKIVEVMLISILGIMLMNVVWQVVSRYVIGVPSTATDELSRYGLIWLGIMGGAYATGKGLHLAIDIVPNSLHGKKKELLDGFINTMIFLFSAIVMIVGGVKLTYVTYSLGQVSSSLGVQLGIIYAIVPISGLLICYYSMHNIYLIFSKKIS</sequence>
<evidence type="ECO:0000256" key="8">
    <source>
        <dbReference type="ARBA" id="ARBA00038436"/>
    </source>
</evidence>
<keyword evidence="5 9" id="KW-0812">Transmembrane</keyword>
<name>A0A2T4DTA4_9BACT</name>
<keyword evidence="2" id="KW-0813">Transport</keyword>
<dbReference type="InterPro" id="IPR055348">
    <property type="entry name" value="DctQ"/>
</dbReference>
<evidence type="ECO:0000256" key="2">
    <source>
        <dbReference type="ARBA" id="ARBA00022448"/>
    </source>
</evidence>
<feature type="domain" description="Tripartite ATP-independent periplasmic transporters DctQ component" evidence="10">
    <location>
        <begin position="20"/>
        <end position="150"/>
    </location>
</feature>
<feature type="transmembrane region" description="Helical" evidence="9">
    <location>
        <begin position="121"/>
        <end position="144"/>
    </location>
</feature>
<dbReference type="PANTHER" id="PTHR35011">
    <property type="entry name" value="2,3-DIKETO-L-GULONATE TRAP TRANSPORTER SMALL PERMEASE PROTEIN YIAM"/>
    <property type="match status" value="1"/>
</dbReference>
<evidence type="ECO:0000256" key="4">
    <source>
        <dbReference type="ARBA" id="ARBA00022519"/>
    </source>
</evidence>
<feature type="transmembrane region" description="Helical" evidence="9">
    <location>
        <begin position="90"/>
        <end position="109"/>
    </location>
</feature>
<evidence type="ECO:0000256" key="6">
    <source>
        <dbReference type="ARBA" id="ARBA00022989"/>
    </source>
</evidence>
<comment type="subcellular location">
    <subcellularLocation>
        <location evidence="1">Cell inner membrane</location>
        <topology evidence="1">Multi-pass membrane protein</topology>
    </subcellularLocation>
</comment>
<keyword evidence="6 9" id="KW-1133">Transmembrane helix</keyword>
<reference evidence="11 12" key="1">
    <citation type="submission" date="2018-03" db="EMBL/GenBank/DDBJ databases">
        <title>Cross-interface Injection: A General Nanoliter Liquid Handling Method Applied to Single Cells Genome Amplification Automated Nanoliter Liquid Handling Applied to Single Cell Multiple Displacement Amplification.</title>
        <authorList>
            <person name="Yun J."/>
            <person name="Xu P."/>
            <person name="Xu J."/>
            <person name="Dai X."/>
            <person name="Wang Y."/>
            <person name="Zheng X."/>
            <person name="Cao C."/>
            <person name="Yi Q."/>
            <person name="Zhu Y."/>
            <person name="Wang L."/>
            <person name="Dong Z."/>
            <person name="Huang Y."/>
            <person name="Huang L."/>
            <person name="Du W."/>
        </authorList>
    </citation>
    <scope>NUCLEOTIDE SEQUENCE [LARGE SCALE GENOMIC DNA]</scope>
    <source>
        <strain evidence="11 12">Z-D1-2</strain>
    </source>
</reference>
<comment type="caution">
    <text evidence="11">The sequence shown here is derived from an EMBL/GenBank/DDBJ whole genome shotgun (WGS) entry which is preliminary data.</text>
</comment>
<comment type="similarity">
    <text evidence="8">Belongs to the TRAP transporter small permease family.</text>
</comment>
<dbReference type="GO" id="GO:0022857">
    <property type="term" value="F:transmembrane transporter activity"/>
    <property type="evidence" value="ECO:0007669"/>
    <property type="project" value="TreeGrafter"/>
</dbReference>
<feature type="transmembrane region" description="Helical" evidence="9">
    <location>
        <begin position="12"/>
        <end position="29"/>
    </location>
</feature>
<evidence type="ECO:0000256" key="9">
    <source>
        <dbReference type="SAM" id="Phobius"/>
    </source>
</evidence>
<evidence type="ECO:0000256" key="5">
    <source>
        <dbReference type="ARBA" id="ARBA00022692"/>
    </source>
</evidence>
<organism evidence="11 12">
    <name type="scientific">Marivirga lumbricoides</name>
    <dbReference type="NCBI Taxonomy" id="1046115"/>
    <lineage>
        <taxon>Bacteria</taxon>
        <taxon>Pseudomonadati</taxon>
        <taxon>Bacteroidota</taxon>
        <taxon>Cytophagia</taxon>
        <taxon>Cytophagales</taxon>
        <taxon>Marivirgaceae</taxon>
        <taxon>Marivirga</taxon>
    </lineage>
</organism>
<evidence type="ECO:0000313" key="11">
    <source>
        <dbReference type="EMBL" id="PTB97037.1"/>
    </source>
</evidence>